<protein>
    <submittedName>
        <fullName evidence="18">Uncharacterized protein</fullName>
    </submittedName>
</protein>
<keyword evidence="9" id="KW-0573">Peptidoglycan synthesis</keyword>
<dbReference type="PANTHER" id="PTHR32282:SF29">
    <property type="entry name" value="PENICILLIN-BINDING PROTEIN 1A"/>
    <property type="match status" value="1"/>
</dbReference>
<dbReference type="GO" id="GO:0008955">
    <property type="term" value="F:peptidoglycan glycosyltransferase activity"/>
    <property type="evidence" value="ECO:0007669"/>
    <property type="project" value="UniProtKB-EC"/>
</dbReference>
<dbReference type="PANTHER" id="PTHR32282">
    <property type="entry name" value="BINDING PROTEIN TRANSPEPTIDASE, PUTATIVE-RELATED"/>
    <property type="match status" value="1"/>
</dbReference>
<keyword evidence="15" id="KW-0812">Transmembrane</keyword>
<dbReference type="Proteomes" id="UP000054099">
    <property type="component" value="Unassembled WGS sequence"/>
</dbReference>
<dbReference type="Gene3D" id="3.40.710.10">
    <property type="entry name" value="DD-peptidase/beta-lactamase superfamily"/>
    <property type="match status" value="1"/>
</dbReference>
<keyword evidence="5" id="KW-0328">Glycosyltransferase</keyword>
<dbReference type="Pfam" id="PF00912">
    <property type="entry name" value="Transgly"/>
    <property type="match status" value="1"/>
</dbReference>
<feature type="compositionally biased region" description="Gly residues" evidence="14">
    <location>
        <begin position="760"/>
        <end position="770"/>
    </location>
</feature>
<evidence type="ECO:0000256" key="6">
    <source>
        <dbReference type="ARBA" id="ARBA00022679"/>
    </source>
</evidence>
<evidence type="ECO:0000256" key="13">
    <source>
        <dbReference type="ARBA" id="ARBA00049902"/>
    </source>
</evidence>
<dbReference type="SUPFAM" id="SSF56601">
    <property type="entry name" value="beta-lactamase/transpeptidase-like"/>
    <property type="match status" value="1"/>
</dbReference>
<dbReference type="GO" id="GO:0030288">
    <property type="term" value="C:outer membrane-bounded periplasmic space"/>
    <property type="evidence" value="ECO:0007669"/>
    <property type="project" value="TreeGrafter"/>
</dbReference>
<evidence type="ECO:0000256" key="10">
    <source>
        <dbReference type="ARBA" id="ARBA00023268"/>
    </source>
</evidence>
<dbReference type="InterPro" id="IPR050396">
    <property type="entry name" value="Glycosyltr_51/Transpeptidase"/>
</dbReference>
<evidence type="ECO:0000256" key="2">
    <source>
        <dbReference type="ARBA" id="ARBA00007739"/>
    </source>
</evidence>
<keyword evidence="8" id="KW-0133">Cell shape</keyword>
<feature type="compositionally biased region" description="Low complexity" evidence="14">
    <location>
        <begin position="739"/>
        <end position="759"/>
    </location>
</feature>
<dbReference type="SUPFAM" id="SSF53955">
    <property type="entry name" value="Lysozyme-like"/>
    <property type="match status" value="1"/>
</dbReference>
<evidence type="ECO:0000259" key="17">
    <source>
        <dbReference type="Pfam" id="PF00912"/>
    </source>
</evidence>
<feature type="compositionally biased region" description="Polar residues" evidence="14">
    <location>
        <begin position="810"/>
        <end position="828"/>
    </location>
</feature>
<sequence length="828" mass="91192">MEKNNSASRMERRKQNKKPPKRFRKFLTYTAVTFLVLFLVIVVGGGITVFSMIKNAPELNAQNLKYASSSTVYDMNSKKVISINGKEKRDYASIKDIPPRVRNAFIATEDVRFYKHSGIDPKRVAGAIMSNITHGFGSEGASTITQQVIKNSFLSPEKTVTRKIQEAYLALKLEREYSKDQILEFYLNKIYFGHGAYGVKTAAKVYFDKSLDQLTTSEIALLAGLPQRPNGYDPVKRPDLAKDRRNVVLSLMEKNGYISEQEKEKAQSVPIEKMVVKQKEETGPRYEAFLQQVIDDAEKEGISEKDLFEGGLKIYTTLDPDAQSQAEKILSTDDYVVYPDKQFQAGVVLLDTKTGEIRAIGGNRLSEKEQVSRGFNYATDTQRQPGSTIKPVLDYGPAIEYLKWSTNTPIKDEPLEINGKQVQNWDKSYHGTLTMREALVQSYNIPAIKAYQAVGEDNAKKFANNLGLGLDKIYPSYAIGGFETGVSPLKMAGAFSAFGNQGVYNQPTTLRKIEYPNGKVREIKHKPKKAMSDYTAYMVTDMLKSVVSRGTGRMAQIPGLDVAGKTGTTNLPQGVYGNGSSDSWFVGYTTRYTAAVWTGYDKTGSNMYVRKDDQVIAKLIFKQLMSHASQGKMTADFEKPGSVVARGSELYVQGTSVPALAQPKYAKSDEDTSKSDQTEEAKKEEDATKEKDKKEEEKKTDQEKPKDDGTTTTTPDTPATPPKDDQGGSDQGGNGDNGQGASNQDGGNNQDDGTNQDGGTDQGGDNGQDGGQQDKPDTPVTPPKDDNKPDKPAKPEKPTEPTTPPKKDTIQSNSVSSNRSKAQSDTSN</sequence>
<dbReference type="InterPro" id="IPR036950">
    <property type="entry name" value="PBP_transglycosylase"/>
</dbReference>
<comment type="similarity">
    <text evidence="2">In the N-terminal section; belongs to the glycosyltransferase 51 family.</text>
</comment>
<evidence type="ECO:0000256" key="5">
    <source>
        <dbReference type="ARBA" id="ARBA00022676"/>
    </source>
</evidence>
<dbReference type="InterPro" id="IPR012338">
    <property type="entry name" value="Beta-lactam/transpept-like"/>
</dbReference>
<comment type="catalytic activity">
    <reaction evidence="12">
        <text>Preferential cleavage: (Ac)2-L-Lys-D-Ala-|-D-Ala. Also transpeptidation of peptidyl-alanyl moieties that are N-acyl substituents of D-alanine.</text>
        <dbReference type="EC" id="3.4.16.4"/>
    </reaction>
</comment>
<keyword evidence="4" id="KW-0645">Protease</keyword>
<evidence type="ECO:0000313" key="18">
    <source>
        <dbReference type="EMBL" id="KSU84420.1"/>
    </source>
</evidence>
<keyword evidence="7" id="KW-0378">Hydrolase</keyword>
<feature type="domain" description="Glycosyl transferase family 51" evidence="17">
    <location>
        <begin position="82"/>
        <end position="252"/>
    </location>
</feature>
<evidence type="ECO:0000256" key="15">
    <source>
        <dbReference type="SAM" id="Phobius"/>
    </source>
</evidence>
<accession>A0A0V8JBV2</accession>
<dbReference type="FunFam" id="1.10.3810.10:FF:000001">
    <property type="entry name" value="Penicillin-binding protein 1A"/>
    <property type="match status" value="1"/>
</dbReference>
<dbReference type="GO" id="GO:0008658">
    <property type="term" value="F:penicillin binding"/>
    <property type="evidence" value="ECO:0007669"/>
    <property type="project" value="InterPro"/>
</dbReference>
<evidence type="ECO:0000256" key="4">
    <source>
        <dbReference type="ARBA" id="ARBA00022670"/>
    </source>
</evidence>
<dbReference type="GO" id="GO:0006508">
    <property type="term" value="P:proteolysis"/>
    <property type="evidence" value="ECO:0007669"/>
    <property type="project" value="UniProtKB-KW"/>
</dbReference>
<dbReference type="GO" id="GO:0008360">
    <property type="term" value="P:regulation of cell shape"/>
    <property type="evidence" value="ECO:0007669"/>
    <property type="project" value="UniProtKB-KW"/>
</dbReference>
<keyword evidence="19" id="KW-1185">Reference proteome</keyword>
<dbReference type="InterPro" id="IPR001264">
    <property type="entry name" value="Glyco_trans_51"/>
</dbReference>
<keyword evidence="11" id="KW-0961">Cell wall biogenesis/degradation</keyword>
<evidence type="ECO:0000256" key="14">
    <source>
        <dbReference type="SAM" id="MobiDB-lite"/>
    </source>
</evidence>
<evidence type="ECO:0000256" key="3">
    <source>
        <dbReference type="ARBA" id="ARBA00022645"/>
    </source>
</evidence>
<feature type="compositionally biased region" description="Basic and acidic residues" evidence="14">
    <location>
        <begin position="666"/>
        <end position="709"/>
    </location>
</feature>
<comment type="caution">
    <text evidence="18">The sequence shown here is derived from an EMBL/GenBank/DDBJ whole genome shotgun (WGS) entry which is preliminary data.</text>
</comment>
<dbReference type="AlphaFoldDB" id="A0A0V8JBV2"/>
<dbReference type="NCBIfam" id="TIGR02074">
    <property type="entry name" value="PBP_1a_fam"/>
    <property type="match status" value="1"/>
</dbReference>
<keyword evidence="3" id="KW-0121">Carboxypeptidase</keyword>
<evidence type="ECO:0000259" key="16">
    <source>
        <dbReference type="Pfam" id="PF00905"/>
    </source>
</evidence>
<evidence type="ECO:0000256" key="1">
    <source>
        <dbReference type="ARBA" id="ARBA00007090"/>
    </source>
</evidence>
<gene>
    <name evidence="18" type="ORF">AS030_02370</name>
</gene>
<keyword evidence="15" id="KW-1133">Transmembrane helix</keyword>
<evidence type="ECO:0000256" key="12">
    <source>
        <dbReference type="ARBA" id="ARBA00034000"/>
    </source>
</evidence>
<comment type="similarity">
    <text evidence="1">In the C-terminal section; belongs to the transpeptidase family.</text>
</comment>
<feature type="compositionally biased region" description="Basic and acidic residues" evidence="14">
    <location>
        <begin position="772"/>
        <end position="809"/>
    </location>
</feature>
<dbReference type="InterPro" id="IPR023346">
    <property type="entry name" value="Lysozyme-like_dom_sf"/>
</dbReference>
<dbReference type="GO" id="GO:0071555">
    <property type="term" value="P:cell wall organization"/>
    <property type="evidence" value="ECO:0007669"/>
    <property type="project" value="UniProtKB-KW"/>
</dbReference>
<keyword evidence="15" id="KW-0472">Membrane</keyword>
<evidence type="ECO:0000313" key="19">
    <source>
        <dbReference type="Proteomes" id="UP000054099"/>
    </source>
</evidence>
<dbReference type="InterPro" id="IPR001460">
    <property type="entry name" value="PCN-bd_Tpept"/>
</dbReference>
<evidence type="ECO:0000256" key="11">
    <source>
        <dbReference type="ARBA" id="ARBA00023316"/>
    </source>
</evidence>
<reference evidence="18 19" key="1">
    <citation type="journal article" date="2014" name="Antonie Van Leeuwenhoek">
        <title>Fictibacillus enclensis sp. nov., isolated from marine sediment.</title>
        <authorList>
            <person name="Dastager S.G."/>
            <person name="Mawlankar R."/>
            <person name="Srinivasan K."/>
            <person name="Tang S.K."/>
            <person name="Lee J.C."/>
            <person name="Ramana V.V."/>
            <person name="Shouche Y.S."/>
        </authorList>
    </citation>
    <scope>NUCLEOTIDE SEQUENCE [LARGE SCALE GENOMIC DNA]</scope>
    <source>
        <strain evidence="18 19">NIO-1003</strain>
    </source>
</reference>
<comment type="catalytic activity">
    <reaction evidence="13">
        <text>[GlcNAc-(1-&gt;4)-Mur2Ac(oyl-L-Ala-gamma-D-Glu-L-Lys-D-Ala-D-Ala)](n)-di-trans,octa-cis-undecaprenyl diphosphate + beta-D-GlcNAc-(1-&gt;4)-Mur2Ac(oyl-L-Ala-gamma-D-Glu-L-Lys-D-Ala-D-Ala)-di-trans,octa-cis-undecaprenyl diphosphate = [GlcNAc-(1-&gt;4)-Mur2Ac(oyl-L-Ala-gamma-D-Glu-L-Lys-D-Ala-D-Ala)](n+1)-di-trans,octa-cis-undecaprenyl diphosphate + di-trans,octa-cis-undecaprenyl diphosphate + H(+)</text>
        <dbReference type="Rhea" id="RHEA:23708"/>
        <dbReference type="Rhea" id="RHEA-COMP:9602"/>
        <dbReference type="Rhea" id="RHEA-COMP:9603"/>
        <dbReference type="ChEBI" id="CHEBI:15378"/>
        <dbReference type="ChEBI" id="CHEBI:58405"/>
        <dbReference type="ChEBI" id="CHEBI:60033"/>
        <dbReference type="ChEBI" id="CHEBI:78435"/>
        <dbReference type="EC" id="2.4.99.28"/>
    </reaction>
</comment>
<organism evidence="18 19">
    <name type="scientific">Fictibacillus enclensis</name>
    <dbReference type="NCBI Taxonomy" id="1017270"/>
    <lineage>
        <taxon>Bacteria</taxon>
        <taxon>Bacillati</taxon>
        <taxon>Bacillota</taxon>
        <taxon>Bacilli</taxon>
        <taxon>Bacillales</taxon>
        <taxon>Fictibacillaceae</taxon>
        <taxon>Fictibacillus</taxon>
    </lineage>
</organism>
<evidence type="ECO:0000256" key="9">
    <source>
        <dbReference type="ARBA" id="ARBA00022984"/>
    </source>
</evidence>
<feature type="compositionally biased region" description="Gly residues" evidence="14">
    <location>
        <begin position="729"/>
        <end position="738"/>
    </location>
</feature>
<feature type="domain" description="Penicillin-binding protein transpeptidase" evidence="16">
    <location>
        <begin position="346"/>
        <end position="625"/>
    </location>
</feature>
<evidence type="ECO:0000256" key="8">
    <source>
        <dbReference type="ARBA" id="ARBA00022960"/>
    </source>
</evidence>
<dbReference type="Pfam" id="PF00905">
    <property type="entry name" value="Transpeptidase"/>
    <property type="match status" value="1"/>
</dbReference>
<dbReference type="EMBL" id="LNQN01000001">
    <property type="protein sequence ID" value="KSU84420.1"/>
    <property type="molecule type" value="Genomic_DNA"/>
</dbReference>
<name>A0A0V8JBV2_9BACL</name>
<dbReference type="GO" id="GO:0009252">
    <property type="term" value="P:peptidoglycan biosynthetic process"/>
    <property type="evidence" value="ECO:0007669"/>
    <property type="project" value="UniProtKB-KW"/>
</dbReference>
<dbReference type="GO" id="GO:0009002">
    <property type="term" value="F:serine-type D-Ala-D-Ala carboxypeptidase activity"/>
    <property type="evidence" value="ECO:0007669"/>
    <property type="project" value="UniProtKB-EC"/>
</dbReference>
<keyword evidence="10" id="KW-0511">Multifunctional enzyme</keyword>
<feature type="region of interest" description="Disordered" evidence="14">
    <location>
        <begin position="662"/>
        <end position="828"/>
    </location>
</feature>
<dbReference type="Gene3D" id="1.10.3810.10">
    <property type="entry name" value="Biosynthetic peptidoglycan transglycosylase-like"/>
    <property type="match status" value="1"/>
</dbReference>
<feature type="transmembrane region" description="Helical" evidence="15">
    <location>
        <begin position="26"/>
        <end position="53"/>
    </location>
</feature>
<proteinExistence type="inferred from homology"/>
<evidence type="ECO:0000256" key="7">
    <source>
        <dbReference type="ARBA" id="ARBA00022801"/>
    </source>
</evidence>
<keyword evidence="6" id="KW-0808">Transferase</keyword>